<evidence type="ECO:0000256" key="8">
    <source>
        <dbReference type="ARBA" id="ARBA00022884"/>
    </source>
</evidence>
<dbReference type="PANTHER" id="PTHR12439">
    <property type="entry name" value="PLACENTAL PROTEIN 11-RELATED"/>
    <property type="match status" value="1"/>
</dbReference>
<dbReference type="InterPro" id="IPR018998">
    <property type="entry name" value="EndoU_C"/>
</dbReference>
<dbReference type="SUPFAM" id="SSF142877">
    <property type="entry name" value="EndoU-like"/>
    <property type="match status" value="1"/>
</dbReference>
<reference evidence="13 14" key="1">
    <citation type="submission" date="2013-12" db="EMBL/GenBank/DDBJ databases">
        <title>Draft genome of the parsitic nematode Ancylostoma duodenale.</title>
        <authorList>
            <person name="Mitreva M."/>
        </authorList>
    </citation>
    <scope>NUCLEOTIDE SEQUENCE [LARGE SCALE GENOMIC DNA]</scope>
    <source>
        <strain evidence="13 14">Zhejiang</strain>
    </source>
</reference>
<dbReference type="GO" id="GO:0003723">
    <property type="term" value="F:RNA binding"/>
    <property type="evidence" value="ECO:0007669"/>
    <property type="project" value="UniProtKB-UniRule"/>
</dbReference>
<dbReference type="EMBL" id="KN738908">
    <property type="protein sequence ID" value="KIH54563.1"/>
    <property type="molecule type" value="Genomic_DNA"/>
</dbReference>
<keyword evidence="5 11" id="KW-0479">Metal-binding</keyword>
<evidence type="ECO:0000256" key="5">
    <source>
        <dbReference type="ARBA" id="ARBA00022723"/>
    </source>
</evidence>
<evidence type="ECO:0000256" key="7">
    <source>
        <dbReference type="ARBA" id="ARBA00022801"/>
    </source>
</evidence>
<dbReference type="GO" id="GO:0016787">
    <property type="term" value="F:hydrolase activity"/>
    <property type="evidence" value="ECO:0007669"/>
    <property type="project" value="UniProtKB-KW"/>
</dbReference>
<evidence type="ECO:0000256" key="1">
    <source>
        <dbReference type="ARBA" id="ARBA00001936"/>
    </source>
</evidence>
<feature type="domain" description="EndoU" evidence="12">
    <location>
        <begin position="1"/>
        <end position="205"/>
    </location>
</feature>
<keyword evidence="7 11" id="KW-0378">Hydrolase</keyword>
<keyword evidence="8 11" id="KW-0694">RNA-binding</keyword>
<protein>
    <recommendedName>
        <fullName evidence="12">EndoU domain-containing protein</fullName>
    </recommendedName>
</protein>
<feature type="non-terminal residue" evidence="13">
    <location>
        <position position="1"/>
    </location>
</feature>
<evidence type="ECO:0000256" key="3">
    <source>
        <dbReference type="ARBA" id="ARBA00011245"/>
    </source>
</evidence>
<evidence type="ECO:0000256" key="6">
    <source>
        <dbReference type="ARBA" id="ARBA00022759"/>
    </source>
</evidence>
<evidence type="ECO:0000313" key="14">
    <source>
        <dbReference type="Proteomes" id="UP000054047"/>
    </source>
</evidence>
<gene>
    <name evidence="13" type="ORF">ANCDUO_15291</name>
</gene>
<dbReference type="InterPro" id="IPR039787">
    <property type="entry name" value="ENDOU"/>
</dbReference>
<dbReference type="Proteomes" id="UP000054047">
    <property type="component" value="Unassembled WGS sequence"/>
</dbReference>
<keyword evidence="10" id="KW-0456">Lyase</keyword>
<evidence type="ECO:0000256" key="9">
    <source>
        <dbReference type="ARBA" id="ARBA00023211"/>
    </source>
</evidence>
<evidence type="ECO:0000256" key="2">
    <source>
        <dbReference type="ARBA" id="ARBA00010168"/>
    </source>
</evidence>
<dbReference type="InterPro" id="IPR037227">
    <property type="entry name" value="EndoU-like"/>
</dbReference>
<organism evidence="13 14">
    <name type="scientific">Ancylostoma duodenale</name>
    <dbReference type="NCBI Taxonomy" id="51022"/>
    <lineage>
        <taxon>Eukaryota</taxon>
        <taxon>Metazoa</taxon>
        <taxon>Ecdysozoa</taxon>
        <taxon>Nematoda</taxon>
        <taxon>Chromadorea</taxon>
        <taxon>Rhabditida</taxon>
        <taxon>Rhabditina</taxon>
        <taxon>Rhabditomorpha</taxon>
        <taxon>Strongyloidea</taxon>
        <taxon>Ancylostomatidae</taxon>
        <taxon>Ancylostomatinae</taxon>
        <taxon>Ancylostoma</taxon>
    </lineage>
</organism>
<evidence type="ECO:0000256" key="11">
    <source>
        <dbReference type="RuleBase" id="RU367085"/>
    </source>
</evidence>
<keyword evidence="9 11" id="KW-0464">Manganese</keyword>
<evidence type="ECO:0000313" key="13">
    <source>
        <dbReference type="EMBL" id="KIH54563.1"/>
    </source>
</evidence>
<comment type="similarity">
    <text evidence="2 11">Belongs to the ENDOU family.</text>
</comment>
<dbReference type="GO" id="GO:0046872">
    <property type="term" value="F:metal ion binding"/>
    <property type="evidence" value="ECO:0007669"/>
    <property type="project" value="UniProtKB-UniRule"/>
</dbReference>
<keyword evidence="4 11" id="KW-0540">Nuclease</keyword>
<evidence type="ECO:0000256" key="4">
    <source>
        <dbReference type="ARBA" id="ARBA00022722"/>
    </source>
</evidence>
<dbReference type="AlphaFoldDB" id="A0A0C2CE13"/>
<dbReference type="GO" id="GO:0016829">
    <property type="term" value="F:lyase activity"/>
    <property type="evidence" value="ECO:0007669"/>
    <property type="project" value="UniProtKB-KW"/>
</dbReference>
<sequence length="205" mass="24116">LLFQLILRSCLETHLYFPFSLFVYVNETLYQRPVYANFITVVQKNLFTPDVCKAEASMSGFRKSQIQLMVDTWTSTQVFNLAFQFLKDNGFEHVFIGEWKSGTVDGQHSWVTYYNLQKADKINYHGYYSYVVDLTGTFQYVWENEMKKKGGFLIGTSPDIGLFTTRVIQSTSVKQKRRNTEKLRAWMAWIHREKTEGVDVLEHHY</sequence>
<dbReference type="PANTHER" id="PTHR12439:SF42">
    <property type="entry name" value="ENDORIBONUCLEASE-RELATED"/>
    <property type="match status" value="1"/>
</dbReference>
<dbReference type="Pfam" id="PF09412">
    <property type="entry name" value="XendoU"/>
    <property type="match status" value="1"/>
</dbReference>
<comment type="subunit">
    <text evidence="3 11">Monomer.</text>
</comment>
<name>A0A0C2CE13_9BILA</name>
<comment type="cofactor">
    <cofactor evidence="1 11">
        <name>Mn(2+)</name>
        <dbReference type="ChEBI" id="CHEBI:29035"/>
    </cofactor>
</comment>
<dbReference type="GO" id="GO:0004521">
    <property type="term" value="F:RNA endonuclease activity"/>
    <property type="evidence" value="ECO:0007669"/>
    <property type="project" value="UniProtKB-UniRule"/>
</dbReference>
<dbReference type="OrthoDB" id="430326at2759"/>
<dbReference type="PROSITE" id="PS51959">
    <property type="entry name" value="ENDOU"/>
    <property type="match status" value="1"/>
</dbReference>
<evidence type="ECO:0000256" key="10">
    <source>
        <dbReference type="ARBA" id="ARBA00023239"/>
    </source>
</evidence>
<proteinExistence type="inferred from homology"/>
<evidence type="ECO:0000259" key="12">
    <source>
        <dbReference type="PROSITE" id="PS51959"/>
    </source>
</evidence>
<keyword evidence="6 11" id="KW-0255">Endonuclease</keyword>
<keyword evidence="14" id="KW-1185">Reference proteome</keyword>
<accession>A0A0C2CE13</accession>